<dbReference type="AlphaFoldDB" id="A0A2V0Q6Q8"/>
<organism evidence="1 2">
    <name type="scientific">Pseudomonas syringae pv. actinidiae</name>
    <dbReference type="NCBI Taxonomy" id="103796"/>
    <lineage>
        <taxon>Bacteria</taxon>
        <taxon>Pseudomonadati</taxon>
        <taxon>Pseudomonadota</taxon>
        <taxon>Gammaproteobacteria</taxon>
        <taxon>Pseudomonadales</taxon>
        <taxon>Pseudomonadaceae</taxon>
        <taxon>Pseudomonas</taxon>
        <taxon>Pseudomonas syringae</taxon>
    </lineage>
</organism>
<gene>
    <name evidence="1" type="ORF">KPSA1_01843</name>
</gene>
<proteinExistence type="predicted"/>
<sequence length="37" mass="4199">MGAPVGIGQWPLHDEVLMAERNVDNDGHLQIGLWWGW</sequence>
<accession>A0A2V0Q6Q8</accession>
<dbReference type="EMBL" id="BGJZ01000092">
    <property type="protein sequence ID" value="GBH08469.1"/>
    <property type="molecule type" value="Genomic_DNA"/>
</dbReference>
<comment type="caution">
    <text evidence="1">The sequence shown here is derived from an EMBL/GenBank/DDBJ whole genome shotgun (WGS) entry which is preliminary data.</text>
</comment>
<name>A0A2V0Q6Q8_PSESF</name>
<protein>
    <submittedName>
        <fullName evidence="1">Uncharacterized protein</fullName>
    </submittedName>
</protein>
<evidence type="ECO:0000313" key="1">
    <source>
        <dbReference type="EMBL" id="GBH08469.1"/>
    </source>
</evidence>
<dbReference type="Proteomes" id="UP000247480">
    <property type="component" value="Unassembled WGS sequence"/>
</dbReference>
<evidence type="ECO:0000313" key="2">
    <source>
        <dbReference type="Proteomes" id="UP000247480"/>
    </source>
</evidence>
<reference evidence="1 2" key="1">
    <citation type="submission" date="2018-04" db="EMBL/GenBank/DDBJ databases">
        <title>Draft genome sequence of Pseudomonas syringae pv. actinidiae biovar 1 strains isolated from kiwifruit in Kagawa prefecture.</title>
        <authorList>
            <person name="Tabuchi M."/>
            <person name="Saito M."/>
            <person name="Fujiwara S."/>
            <person name="Sasa N."/>
            <person name="Akimitsu K."/>
            <person name="Gomi K."/>
            <person name="Konishi-Sugita S."/>
            <person name="Hamano K."/>
            <person name="Kataoka I."/>
        </authorList>
    </citation>
    <scope>NUCLEOTIDE SEQUENCE [LARGE SCALE GENOMIC DNA]</scope>
    <source>
        <strain evidence="1 2">MAFF212206</strain>
    </source>
</reference>